<evidence type="ECO:0000313" key="7">
    <source>
        <dbReference type="EMBL" id="VAW27633.1"/>
    </source>
</evidence>
<sequence length="211" mass="23707">MVPANVIFSDINPDFYGRFSLFLLPGTKTSSASDNMDTFQDYFYLGLITKTHGYDGKVVAFIDADDPSAYENTEMVFLNIRGTLVPYFIEERSLKNNKLIIKFQDVTTGEQAADLVKKEIYLPLSALPGLSGNKFYYHEVKGFMVTDEMFGPVGVIEEILDYPAQAVMQVFHEGKEVLIPVNDAVILKLDRKNKTILIKAPEGLLDLYLNA</sequence>
<evidence type="ECO:0000256" key="4">
    <source>
        <dbReference type="ARBA" id="ARBA00023186"/>
    </source>
</evidence>
<evidence type="ECO:0000256" key="2">
    <source>
        <dbReference type="ARBA" id="ARBA00022517"/>
    </source>
</evidence>
<evidence type="ECO:0000259" key="6">
    <source>
        <dbReference type="Pfam" id="PF24986"/>
    </source>
</evidence>
<proteinExistence type="inferred from homology"/>
<organism evidence="7">
    <name type="scientific">hydrothermal vent metagenome</name>
    <dbReference type="NCBI Taxonomy" id="652676"/>
    <lineage>
        <taxon>unclassified sequences</taxon>
        <taxon>metagenomes</taxon>
        <taxon>ecological metagenomes</taxon>
    </lineage>
</organism>
<dbReference type="InterPro" id="IPR036976">
    <property type="entry name" value="RimM_N_sf"/>
</dbReference>
<gene>
    <name evidence="7" type="ORF">MNBD_BACTEROID07-521</name>
</gene>
<dbReference type="InterPro" id="IPR011961">
    <property type="entry name" value="RimM"/>
</dbReference>
<dbReference type="SUPFAM" id="SSF50447">
    <property type="entry name" value="Translation proteins"/>
    <property type="match status" value="1"/>
</dbReference>
<dbReference type="InterPro" id="IPR002676">
    <property type="entry name" value="RimM_N"/>
</dbReference>
<dbReference type="HAMAP" id="MF_00014">
    <property type="entry name" value="Ribosome_mat_RimM"/>
    <property type="match status" value="1"/>
</dbReference>
<reference evidence="7" key="1">
    <citation type="submission" date="2018-06" db="EMBL/GenBank/DDBJ databases">
        <authorList>
            <person name="Zhirakovskaya E."/>
        </authorList>
    </citation>
    <scope>NUCLEOTIDE SEQUENCE</scope>
</reference>
<dbReference type="GO" id="GO:0043022">
    <property type="term" value="F:ribosome binding"/>
    <property type="evidence" value="ECO:0007669"/>
    <property type="project" value="InterPro"/>
</dbReference>
<protein>
    <submittedName>
        <fullName evidence="7">16S rRNA processing protein RimM</fullName>
    </submittedName>
</protein>
<dbReference type="GO" id="GO:0006364">
    <property type="term" value="P:rRNA processing"/>
    <property type="evidence" value="ECO:0007669"/>
    <property type="project" value="UniProtKB-KW"/>
</dbReference>
<keyword evidence="1" id="KW-0963">Cytoplasm</keyword>
<dbReference type="Pfam" id="PF24986">
    <property type="entry name" value="PRC_RimM"/>
    <property type="match status" value="1"/>
</dbReference>
<dbReference type="Gene3D" id="2.30.30.240">
    <property type="entry name" value="PRC-barrel domain"/>
    <property type="match status" value="1"/>
</dbReference>
<keyword evidence="4" id="KW-0143">Chaperone</keyword>
<dbReference type="InterPro" id="IPR011033">
    <property type="entry name" value="PRC_barrel-like_sf"/>
</dbReference>
<dbReference type="GO" id="GO:0005840">
    <property type="term" value="C:ribosome"/>
    <property type="evidence" value="ECO:0007669"/>
    <property type="project" value="InterPro"/>
</dbReference>
<evidence type="ECO:0000256" key="1">
    <source>
        <dbReference type="ARBA" id="ARBA00022490"/>
    </source>
</evidence>
<name>A0A3B0UH10_9ZZZZ</name>
<dbReference type="Gene3D" id="2.40.30.60">
    <property type="entry name" value="RimM"/>
    <property type="match status" value="1"/>
</dbReference>
<dbReference type="InterPro" id="IPR009000">
    <property type="entry name" value="Transl_B-barrel_sf"/>
</dbReference>
<feature type="domain" description="Ribosome maturation factor RimM PRC barrel" evidence="6">
    <location>
        <begin position="138"/>
        <end position="204"/>
    </location>
</feature>
<dbReference type="SUPFAM" id="SSF50346">
    <property type="entry name" value="PRC-barrel domain"/>
    <property type="match status" value="1"/>
</dbReference>
<dbReference type="EMBL" id="UOET01000139">
    <property type="protein sequence ID" value="VAW27633.1"/>
    <property type="molecule type" value="Genomic_DNA"/>
</dbReference>
<dbReference type="InterPro" id="IPR056792">
    <property type="entry name" value="PRC_RimM"/>
</dbReference>
<keyword evidence="2" id="KW-0690">Ribosome biogenesis</keyword>
<dbReference type="NCBIfam" id="TIGR02273">
    <property type="entry name" value="16S_RimM"/>
    <property type="match status" value="1"/>
</dbReference>
<keyword evidence="3" id="KW-0698">rRNA processing</keyword>
<feature type="domain" description="RimM N-terminal" evidence="5">
    <location>
        <begin position="45"/>
        <end position="123"/>
    </location>
</feature>
<evidence type="ECO:0000259" key="5">
    <source>
        <dbReference type="Pfam" id="PF01782"/>
    </source>
</evidence>
<dbReference type="Pfam" id="PF01782">
    <property type="entry name" value="RimM"/>
    <property type="match status" value="1"/>
</dbReference>
<dbReference type="PANTHER" id="PTHR33692:SF1">
    <property type="entry name" value="RIBOSOME MATURATION FACTOR RIMM"/>
    <property type="match status" value="1"/>
</dbReference>
<accession>A0A3B0UH10</accession>
<dbReference type="AlphaFoldDB" id="A0A3B0UH10"/>
<dbReference type="PANTHER" id="PTHR33692">
    <property type="entry name" value="RIBOSOME MATURATION FACTOR RIMM"/>
    <property type="match status" value="1"/>
</dbReference>
<evidence type="ECO:0000256" key="3">
    <source>
        <dbReference type="ARBA" id="ARBA00022552"/>
    </source>
</evidence>